<reference evidence="2 3" key="1">
    <citation type="journal article" date="2021" name="Commun. Biol.">
        <title>The genome of Shorea leprosula (Dipterocarpaceae) highlights the ecological relevance of drought in aseasonal tropical rainforests.</title>
        <authorList>
            <person name="Ng K.K.S."/>
            <person name="Kobayashi M.J."/>
            <person name="Fawcett J.A."/>
            <person name="Hatakeyama M."/>
            <person name="Paape T."/>
            <person name="Ng C.H."/>
            <person name="Ang C.C."/>
            <person name="Tnah L.H."/>
            <person name="Lee C.T."/>
            <person name="Nishiyama T."/>
            <person name="Sese J."/>
            <person name="O'Brien M.J."/>
            <person name="Copetti D."/>
            <person name="Mohd Noor M.I."/>
            <person name="Ong R.C."/>
            <person name="Putra M."/>
            <person name="Sireger I.Z."/>
            <person name="Indrioko S."/>
            <person name="Kosugi Y."/>
            <person name="Izuno A."/>
            <person name="Isagi Y."/>
            <person name="Lee S.L."/>
            <person name="Shimizu K.K."/>
        </authorList>
    </citation>
    <scope>NUCLEOTIDE SEQUENCE [LARGE SCALE GENOMIC DNA]</scope>
    <source>
        <strain evidence="2">214</strain>
    </source>
</reference>
<feature type="region of interest" description="Disordered" evidence="1">
    <location>
        <begin position="1"/>
        <end position="50"/>
    </location>
</feature>
<evidence type="ECO:0000256" key="1">
    <source>
        <dbReference type="SAM" id="MobiDB-lite"/>
    </source>
</evidence>
<feature type="compositionally biased region" description="Basic and acidic residues" evidence="1">
    <location>
        <begin position="1"/>
        <end position="13"/>
    </location>
</feature>
<sequence>MAEEEKGRSETTGKHQVFQEGKSMRKSRSTDSLGTNSSIGKSCVCSPTKHQGSFRCRLHRTIHNHHSNLGETQSHTAEARSFKHSVLNEVEGESE</sequence>
<dbReference type="PANTHER" id="PTHR33132">
    <property type="entry name" value="OSJNBB0118P14.9 PROTEIN"/>
    <property type="match status" value="1"/>
</dbReference>
<name>A0AAV5KWW7_9ROSI</name>
<dbReference type="AlphaFoldDB" id="A0AAV5KWW7"/>
<dbReference type="Proteomes" id="UP001054252">
    <property type="component" value="Unassembled WGS sequence"/>
</dbReference>
<evidence type="ECO:0000313" key="3">
    <source>
        <dbReference type="Proteomes" id="UP001054252"/>
    </source>
</evidence>
<accession>A0AAV5KWW7</accession>
<dbReference type="PANTHER" id="PTHR33132:SF135">
    <property type="entry name" value="OS02G0799700 PROTEIN"/>
    <property type="match status" value="1"/>
</dbReference>
<comment type="caution">
    <text evidence="2">The sequence shown here is derived from an EMBL/GenBank/DDBJ whole genome shotgun (WGS) entry which is preliminary data.</text>
</comment>
<feature type="compositionally biased region" description="Polar residues" evidence="1">
    <location>
        <begin position="30"/>
        <end position="40"/>
    </location>
</feature>
<keyword evidence="3" id="KW-1185">Reference proteome</keyword>
<dbReference type="EMBL" id="BPVZ01000081">
    <property type="protein sequence ID" value="GKV28942.1"/>
    <property type="molecule type" value="Genomic_DNA"/>
</dbReference>
<organism evidence="2 3">
    <name type="scientific">Rubroshorea leprosula</name>
    <dbReference type="NCBI Taxonomy" id="152421"/>
    <lineage>
        <taxon>Eukaryota</taxon>
        <taxon>Viridiplantae</taxon>
        <taxon>Streptophyta</taxon>
        <taxon>Embryophyta</taxon>
        <taxon>Tracheophyta</taxon>
        <taxon>Spermatophyta</taxon>
        <taxon>Magnoliopsida</taxon>
        <taxon>eudicotyledons</taxon>
        <taxon>Gunneridae</taxon>
        <taxon>Pentapetalae</taxon>
        <taxon>rosids</taxon>
        <taxon>malvids</taxon>
        <taxon>Malvales</taxon>
        <taxon>Dipterocarpaceae</taxon>
        <taxon>Rubroshorea</taxon>
    </lineage>
</organism>
<proteinExistence type="predicted"/>
<gene>
    <name evidence="2" type="ORF">SLEP1_g37926</name>
</gene>
<evidence type="ECO:0000313" key="2">
    <source>
        <dbReference type="EMBL" id="GKV28942.1"/>
    </source>
</evidence>
<protein>
    <submittedName>
        <fullName evidence="2">Uncharacterized protein</fullName>
    </submittedName>
</protein>